<dbReference type="Proteomes" id="UP001363151">
    <property type="component" value="Unassembled WGS sequence"/>
</dbReference>
<keyword evidence="3" id="KW-0808">Transferase</keyword>
<evidence type="ECO:0000259" key="10">
    <source>
        <dbReference type="PROSITE" id="PS50011"/>
    </source>
</evidence>
<feature type="region of interest" description="Disordered" evidence="9">
    <location>
        <begin position="59"/>
        <end position="87"/>
    </location>
</feature>
<dbReference type="PROSITE" id="PS00108">
    <property type="entry name" value="PROTEIN_KINASE_ST"/>
    <property type="match status" value="1"/>
</dbReference>
<dbReference type="Pfam" id="PF00069">
    <property type="entry name" value="Pkinase"/>
    <property type="match status" value="1"/>
</dbReference>
<evidence type="ECO:0000313" key="13">
    <source>
        <dbReference type="Proteomes" id="UP001363151"/>
    </source>
</evidence>
<proteinExistence type="inferred from homology"/>
<protein>
    <submittedName>
        <fullName evidence="12">Protein serine/threonine kinase</fullName>
    </submittedName>
</protein>
<keyword evidence="6 7" id="KW-0067">ATP-binding</keyword>
<dbReference type="EMBL" id="JBBJCI010000018">
    <property type="protein sequence ID" value="KAK7254775.1"/>
    <property type="molecule type" value="Genomic_DNA"/>
</dbReference>
<dbReference type="SUPFAM" id="SSF56112">
    <property type="entry name" value="Protein kinase-like (PK-like)"/>
    <property type="match status" value="1"/>
</dbReference>
<feature type="domain" description="Protein kinase" evidence="10">
    <location>
        <begin position="124"/>
        <end position="391"/>
    </location>
</feature>
<dbReference type="SMART" id="SM00220">
    <property type="entry name" value="S_TKc"/>
    <property type="match status" value="1"/>
</dbReference>
<comment type="caution">
    <text evidence="12">The sequence shown here is derived from an EMBL/GenBank/DDBJ whole genome shotgun (WGS) entry which is preliminary data.</text>
</comment>
<accession>A0ABR1GFJ9</accession>
<gene>
    <name evidence="12" type="ORF">SO694_00131056</name>
</gene>
<dbReference type="CDD" id="cd05123">
    <property type="entry name" value="STKc_AGC"/>
    <property type="match status" value="1"/>
</dbReference>
<keyword evidence="13" id="KW-1185">Reference proteome</keyword>
<organism evidence="12 13">
    <name type="scientific">Aureococcus anophagefferens</name>
    <name type="common">Harmful bloom alga</name>
    <dbReference type="NCBI Taxonomy" id="44056"/>
    <lineage>
        <taxon>Eukaryota</taxon>
        <taxon>Sar</taxon>
        <taxon>Stramenopiles</taxon>
        <taxon>Ochrophyta</taxon>
        <taxon>Pelagophyceae</taxon>
        <taxon>Pelagomonadales</taxon>
        <taxon>Pelagomonadaceae</taxon>
        <taxon>Aureococcus</taxon>
    </lineage>
</organism>
<keyword evidence="4 7" id="KW-0547">Nucleotide-binding</keyword>
<dbReference type="PANTHER" id="PTHR24351">
    <property type="entry name" value="RIBOSOMAL PROTEIN S6 KINASE"/>
    <property type="match status" value="1"/>
</dbReference>
<evidence type="ECO:0000256" key="4">
    <source>
        <dbReference type="ARBA" id="ARBA00022741"/>
    </source>
</evidence>
<dbReference type="InterPro" id="IPR008271">
    <property type="entry name" value="Ser/Thr_kinase_AS"/>
</dbReference>
<dbReference type="Gene3D" id="1.10.510.10">
    <property type="entry name" value="Transferase(Phosphotransferase) domain 1"/>
    <property type="match status" value="1"/>
</dbReference>
<dbReference type="Gene3D" id="3.30.200.20">
    <property type="entry name" value="Phosphorylase Kinase, domain 1"/>
    <property type="match status" value="1"/>
</dbReference>
<dbReference type="InterPro" id="IPR017441">
    <property type="entry name" value="Protein_kinase_ATP_BS"/>
</dbReference>
<feature type="domain" description="AGC-kinase C-terminal" evidence="11">
    <location>
        <begin position="392"/>
        <end position="485"/>
    </location>
</feature>
<dbReference type="InterPro" id="IPR000719">
    <property type="entry name" value="Prot_kinase_dom"/>
</dbReference>
<name>A0ABR1GFJ9_AURAN</name>
<dbReference type="PROSITE" id="PS50011">
    <property type="entry name" value="PROTEIN_KINASE_DOM"/>
    <property type="match status" value="1"/>
</dbReference>
<evidence type="ECO:0000256" key="9">
    <source>
        <dbReference type="SAM" id="MobiDB-lite"/>
    </source>
</evidence>
<evidence type="ECO:0000256" key="1">
    <source>
        <dbReference type="ARBA" id="ARBA00022527"/>
    </source>
</evidence>
<dbReference type="PROSITE" id="PS00107">
    <property type="entry name" value="PROTEIN_KINASE_ATP"/>
    <property type="match status" value="1"/>
</dbReference>
<keyword evidence="2" id="KW-0597">Phosphoprotein</keyword>
<dbReference type="PROSITE" id="PS51285">
    <property type="entry name" value="AGC_KINASE_CTER"/>
    <property type="match status" value="1"/>
</dbReference>
<dbReference type="InterPro" id="IPR000961">
    <property type="entry name" value="AGC-kinase_C"/>
</dbReference>
<evidence type="ECO:0000256" key="8">
    <source>
        <dbReference type="RuleBase" id="RU000304"/>
    </source>
</evidence>
<evidence type="ECO:0000256" key="6">
    <source>
        <dbReference type="ARBA" id="ARBA00022840"/>
    </source>
</evidence>
<evidence type="ECO:0000256" key="2">
    <source>
        <dbReference type="ARBA" id="ARBA00022553"/>
    </source>
</evidence>
<dbReference type="InterPro" id="IPR045270">
    <property type="entry name" value="STKc_AGC"/>
</dbReference>
<evidence type="ECO:0000313" key="12">
    <source>
        <dbReference type="EMBL" id="KAK7254775.1"/>
    </source>
</evidence>
<reference evidence="12 13" key="1">
    <citation type="submission" date="2024-03" db="EMBL/GenBank/DDBJ databases">
        <title>Aureococcus anophagefferens CCMP1851 and Kratosvirus quantuckense: Draft genome of a second virus-susceptible host strain in the model system.</title>
        <authorList>
            <person name="Chase E."/>
            <person name="Truchon A.R."/>
            <person name="Schepens W."/>
            <person name="Wilhelm S.W."/>
        </authorList>
    </citation>
    <scope>NUCLEOTIDE SEQUENCE [LARGE SCALE GENOMIC DNA]</scope>
    <source>
        <strain evidence="12 13">CCMP1851</strain>
    </source>
</reference>
<keyword evidence="5 12" id="KW-0418">Kinase</keyword>
<sequence>MSWLIRWCAPKQKLDPYDNQDAGERVVDLAFAPPIEVPAEVDETYASSAVDRPETRVAPLWSPRNASPARDAKLPLATPRRDGPAAHLRRPSHALLNGFRGAARAYATGRRGALSKQPVNPDELEVLREVGRGAFGRVYLARVRGGGGALFAVKVLRKSSVLAAGGAESVFTERDVARTAKHGFVAQLRCAFQSRLALYLVSDFYPGGSLAELLKRAVRLSGAPLPLDDVRFYAAELSVALSYLHSVGVVHRDLKPANVLLDRDGHVAVSDFGLARAARAGLAERRGPQKSSRVRGFCGTVAYMAPELLRAGEQHYGPPCDWWAYACSVQELATGSTPFEAGSSRALFRNILKGDPRAVGDADLGALLSSLLRRDPDVRGGARAIARSHFFRQLSWRDVERKRLHPPRAPPLPPFLETRADGELAFASEPSTARARELGSPRRVTFDEENLTPSKLNQSKADIKASRKRFQGFAFDSKVDLAASPATYRAAGAAY</sequence>
<dbReference type="InterPro" id="IPR011009">
    <property type="entry name" value="Kinase-like_dom_sf"/>
</dbReference>
<evidence type="ECO:0000256" key="5">
    <source>
        <dbReference type="ARBA" id="ARBA00022777"/>
    </source>
</evidence>
<keyword evidence="1 8" id="KW-0723">Serine/threonine-protein kinase</keyword>
<evidence type="ECO:0000256" key="3">
    <source>
        <dbReference type="ARBA" id="ARBA00022679"/>
    </source>
</evidence>
<feature type="binding site" evidence="7">
    <location>
        <position position="154"/>
    </location>
    <ligand>
        <name>ATP</name>
        <dbReference type="ChEBI" id="CHEBI:30616"/>
    </ligand>
</feature>
<dbReference type="GO" id="GO:0016301">
    <property type="term" value="F:kinase activity"/>
    <property type="evidence" value="ECO:0007669"/>
    <property type="project" value="UniProtKB-KW"/>
</dbReference>
<evidence type="ECO:0000256" key="7">
    <source>
        <dbReference type="PROSITE-ProRule" id="PRU10141"/>
    </source>
</evidence>
<evidence type="ECO:0000259" key="11">
    <source>
        <dbReference type="PROSITE" id="PS51285"/>
    </source>
</evidence>
<comment type="similarity">
    <text evidence="8">Belongs to the protein kinase superfamily.</text>
</comment>